<dbReference type="PANTHER" id="PTHR38248:SF2">
    <property type="entry name" value="FUNK1 11"/>
    <property type="match status" value="1"/>
</dbReference>
<dbReference type="Proteomes" id="UP000750711">
    <property type="component" value="Unassembled WGS sequence"/>
</dbReference>
<organism evidence="3 4">
    <name type="scientific">Trichoglossum hirsutum</name>
    <dbReference type="NCBI Taxonomy" id="265104"/>
    <lineage>
        <taxon>Eukaryota</taxon>
        <taxon>Fungi</taxon>
        <taxon>Dikarya</taxon>
        <taxon>Ascomycota</taxon>
        <taxon>Pezizomycotina</taxon>
        <taxon>Geoglossomycetes</taxon>
        <taxon>Geoglossales</taxon>
        <taxon>Geoglossaceae</taxon>
        <taxon>Trichoglossum</taxon>
    </lineage>
</organism>
<feature type="compositionally biased region" description="Low complexity" evidence="1">
    <location>
        <begin position="7"/>
        <end position="21"/>
    </location>
</feature>
<dbReference type="SUPFAM" id="SSF56112">
    <property type="entry name" value="Protein kinase-like (PK-like)"/>
    <property type="match status" value="1"/>
</dbReference>
<reference evidence="3" key="1">
    <citation type="submission" date="2021-03" db="EMBL/GenBank/DDBJ databases">
        <title>Comparative genomics and phylogenomic investigation of the class Geoglossomycetes provide insights into ecological specialization and systematics.</title>
        <authorList>
            <person name="Melie T."/>
            <person name="Pirro S."/>
            <person name="Miller A.N."/>
            <person name="Quandt A."/>
        </authorList>
    </citation>
    <scope>NUCLEOTIDE SEQUENCE</scope>
    <source>
        <strain evidence="3">CAQ_001_2017</strain>
    </source>
</reference>
<proteinExistence type="predicted"/>
<name>A0A9P8LEW4_9PEZI</name>
<dbReference type="Gene3D" id="1.10.510.10">
    <property type="entry name" value="Transferase(Phosphotransferase) domain 1"/>
    <property type="match status" value="1"/>
</dbReference>
<evidence type="ECO:0000256" key="1">
    <source>
        <dbReference type="SAM" id="MobiDB-lite"/>
    </source>
</evidence>
<evidence type="ECO:0000259" key="2">
    <source>
        <dbReference type="Pfam" id="PF17667"/>
    </source>
</evidence>
<dbReference type="Pfam" id="PF17667">
    <property type="entry name" value="Pkinase_fungal"/>
    <property type="match status" value="1"/>
</dbReference>
<feature type="compositionally biased region" description="Polar residues" evidence="1">
    <location>
        <begin position="398"/>
        <end position="411"/>
    </location>
</feature>
<dbReference type="PANTHER" id="PTHR38248">
    <property type="entry name" value="FUNK1 6"/>
    <property type="match status" value="1"/>
</dbReference>
<dbReference type="AlphaFoldDB" id="A0A9P8LEW4"/>
<feature type="domain" description="Fungal-type protein kinase" evidence="2">
    <location>
        <begin position="182"/>
        <end position="553"/>
    </location>
</feature>
<dbReference type="EMBL" id="JAGHQM010000286">
    <property type="protein sequence ID" value="KAH0562853.1"/>
    <property type="molecule type" value="Genomic_DNA"/>
</dbReference>
<evidence type="ECO:0000313" key="3">
    <source>
        <dbReference type="EMBL" id="KAH0562853.1"/>
    </source>
</evidence>
<gene>
    <name evidence="3" type="ORF">GP486_002526</name>
</gene>
<dbReference type="InterPro" id="IPR011009">
    <property type="entry name" value="Kinase-like_dom_sf"/>
</dbReference>
<feature type="region of interest" description="Disordered" evidence="1">
    <location>
        <begin position="1"/>
        <end position="31"/>
    </location>
</feature>
<protein>
    <recommendedName>
        <fullName evidence="2">Fungal-type protein kinase domain-containing protein</fullName>
    </recommendedName>
</protein>
<dbReference type="InterPro" id="IPR040976">
    <property type="entry name" value="Pkinase_fungal"/>
</dbReference>
<evidence type="ECO:0000313" key="4">
    <source>
        <dbReference type="Proteomes" id="UP000750711"/>
    </source>
</evidence>
<feature type="region of interest" description="Disordered" evidence="1">
    <location>
        <begin position="385"/>
        <end position="436"/>
    </location>
</feature>
<comment type="caution">
    <text evidence="3">The sequence shown here is derived from an EMBL/GenBank/DDBJ whole genome shotgun (WGS) entry which is preliminary data.</text>
</comment>
<keyword evidence="4" id="KW-1185">Reference proteome</keyword>
<sequence>MATDGVPSSGRGTSSRFSSTPVKSHRATEGDEYSDRRATTLYCSLCDAETILVESTRGELSSPMIDEFIGESGVMEGHITELLGSEELDAFLRSAGGGRTNEAEFSRLIDRVTSIAIRNWNTDVRYLQLGHQIMQHRSTLLPSYDGRWGLKPDFITSTVRIDPHTGKLSPHSLSTMLQPAEAREGSSFNWEDVRSLCEITSRRVNLNKPLEWGNLILKATEVLRFQWHRKFVIAFWIRGSKMRMFRIDRSYVLVSQPVDIQSDGGLTLVKFILASLVLPDKDVGLASDNLRVAEVDGCQRAIVTIAGKQFVLDNQLILPSRDHLASRATSVHMARALEDPESVCCLKTNWAHSNRPHEGLVLKELEGLSIPGIASVLAFDSGPTMPFPENRYQPQPAPKSSSVTPQSTTPGATIDSKSRTPQLTGTGDGGNSGRTYHLRQYRQTVTNYIPYSFAHHKHEVLDLLKAWRSLYIVVNRIARAGWVHRDLSWNNVRLDGPSAILIDFDLTAEVEGEATGLPYRTGTPLFMPMEALLGPERPFRHQELHEYEAVFWVGFFSLIRRSEAGRHYLNVLIAHNLEPDQLATKKINMTLGATRRQYWPHWFSGSPDEKSALDIARNICREIVELQFPDFDYFYPQYDGIDGPNRLLHKKQQEDVFNKIIKVFDNRLNPAPDP</sequence>
<accession>A0A9P8LEW4</accession>